<evidence type="ECO:0008006" key="3">
    <source>
        <dbReference type="Google" id="ProtNLM"/>
    </source>
</evidence>
<dbReference type="Proteomes" id="UP001303587">
    <property type="component" value="Chromosome"/>
</dbReference>
<dbReference type="SUPFAM" id="SSF48371">
    <property type="entry name" value="ARM repeat"/>
    <property type="match status" value="1"/>
</dbReference>
<dbReference type="InterPro" id="IPR011989">
    <property type="entry name" value="ARM-like"/>
</dbReference>
<dbReference type="InterPro" id="IPR016024">
    <property type="entry name" value="ARM-type_fold"/>
</dbReference>
<sequence length="176" mass="19176">MLQTAAANALISAGKPAVPALLSCFESFADDSILSIVSYILSQNPSSPLSIFLENLSHRNPDVRKNCVTGIGILQAGNSRDLLLIENLSRVLYEDPDVLVSYEAALSLEKINLSADFWNALLKGQGLDNHVFNKIIEISGTAGDDATIRILTQMEFSDERLAKTAKESVQKLKNKK</sequence>
<dbReference type="AlphaFoldDB" id="A0AA96V2W3"/>
<dbReference type="Gene3D" id="1.25.10.10">
    <property type="entry name" value="Leucine-rich Repeat Variant"/>
    <property type="match status" value="1"/>
</dbReference>
<evidence type="ECO:0000313" key="2">
    <source>
        <dbReference type="Proteomes" id="UP001303587"/>
    </source>
</evidence>
<proteinExistence type="predicted"/>
<gene>
    <name evidence="1" type="ORF">MsAc7_10910</name>
</gene>
<protein>
    <recommendedName>
        <fullName evidence="3">HEAT repeat domain-containing protein</fullName>
    </recommendedName>
</protein>
<organism evidence="1 2">
    <name type="scientific">Methanolapillus millepedarum</name>
    <dbReference type="NCBI Taxonomy" id="3028296"/>
    <lineage>
        <taxon>Archaea</taxon>
        <taxon>Methanobacteriati</taxon>
        <taxon>Methanobacteriota</taxon>
        <taxon>Stenosarchaea group</taxon>
        <taxon>Methanomicrobia</taxon>
        <taxon>Methanosarcinales</taxon>
        <taxon>Methanosarcinaceae</taxon>
        <taxon>Methanolapillus</taxon>
    </lineage>
</organism>
<dbReference type="EMBL" id="CP131060">
    <property type="protein sequence ID" value="WNY25539.1"/>
    <property type="molecule type" value="Genomic_DNA"/>
</dbReference>
<reference evidence="1 2" key="1">
    <citation type="submission" date="2023-07" db="EMBL/GenBank/DDBJ databases">
        <title>Closed genoem sequence of Methanosarcinaceae archaeon Ac7.</title>
        <authorList>
            <person name="Poehlein A."/>
            <person name="Protasov E."/>
            <person name="Platt K."/>
            <person name="Reeh H."/>
            <person name="Daniel R."/>
            <person name="Brune A."/>
        </authorList>
    </citation>
    <scope>NUCLEOTIDE SEQUENCE [LARGE SCALE GENOMIC DNA]</scope>
    <source>
        <strain evidence="1 2">Ac7</strain>
    </source>
</reference>
<accession>A0AA96V2W3</accession>
<name>A0AA96V2W3_9EURY</name>
<evidence type="ECO:0000313" key="1">
    <source>
        <dbReference type="EMBL" id="WNY25539.1"/>
    </source>
</evidence>
<keyword evidence="2" id="KW-1185">Reference proteome</keyword>